<reference evidence="10" key="2">
    <citation type="submission" date="2020-09" db="EMBL/GenBank/DDBJ databases">
        <authorList>
            <person name="Sun Q."/>
            <person name="Zhou Y."/>
        </authorList>
    </citation>
    <scope>NUCLEOTIDE SEQUENCE</scope>
    <source>
        <strain evidence="10">CGMCC 1.12785</strain>
    </source>
</reference>
<evidence type="ECO:0000256" key="8">
    <source>
        <dbReference type="SAM" id="MobiDB-lite"/>
    </source>
</evidence>
<evidence type="ECO:0000256" key="5">
    <source>
        <dbReference type="ARBA" id="ARBA00022989"/>
    </source>
</evidence>
<feature type="domain" description="ABC transmembrane type-1" evidence="9">
    <location>
        <begin position="100"/>
        <end position="289"/>
    </location>
</feature>
<gene>
    <name evidence="10" type="ORF">GCM10011333_06840</name>
</gene>
<sequence>MSPTTPTPSNQQTGGTTATTDSPGTGRATARPRRRLEPSIVIGGSLVALVVLAALLSLIWTPHDPIPVNVDDRLQPSSAEYLLGTDRYGRDVLSILMYGARLTLLIGLTAVAVAAVLGVPAGIAAAMGGRRIDAFIMRIADVALAFPALLLVIVFGAAFGAGTWTAVAALGLAAAPSFARVARAGALQVVGREYVTAARAANRTPLYIAVRHVLPNISGLLIVQASVAFAIAVLAEAALSYLGFGTEPPTPSWGRLLQESQSYLYDHPMLVVWPGIAIGITVLGLNLLGDGLRDRFDPRMEGRR</sequence>
<dbReference type="PANTHER" id="PTHR43386">
    <property type="entry name" value="OLIGOPEPTIDE TRANSPORT SYSTEM PERMEASE PROTEIN APPC"/>
    <property type="match status" value="1"/>
</dbReference>
<feature type="region of interest" description="Disordered" evidence="8">
    <location>
        <begin position="1"/>
        <end position="33"/>
    </location>
</feature>
<dbReference type="PROSITE" id="PS50928">
    <property type="entry name" value="ABC_TM1"/>
    <property type="match status" value="1"/>
</dbReference>
<feature type="transmembrane region" description="Helical" evidence="7">
    <location>
        <begin position="40"/>
        <end position="60"/>
    </location>
</feature>
<feature type="transmembrane region" description="Helical" evidence="7">
    <location>
        <begin position="164"/>
        <end position="182"/>
    </location>
</feature>
<dbReference type="PANTHER" id="PTHR43386:SF25">
    <property type="entry name" value="PEPTIDE ABC TRANSPORTER PERMEASE PROTEIN"/>
    <property type="match status" value="1"/>
</dbReference>
<dbReference type="Gene3D" id="1.10.3720.10">
    <property type="entry name" value="MetI-like"/>
    <property type="match status" value="1"/>
</dbReference>
<keyword evidence="6 7" id="KW-0472">Membrane</keyword>
<organism evidence="10 11">
    <name type="scientific">Sediminivirga luteola</name>
    <dbReference type="NCBI Taxonomy" id="1774748"/>
    <lineage>
        <taxon>Bacteria</taxon>
        <taxon>Bacillati</taxon>
        <taxon>Actinomycetota</taxon>
        <taxon>Actinomycetes</taxon>
        <taxon>Micrococcales</taxon>
        <taxon>Brevibacteriaceae</taxon>
        <taxon>Sediminivirga</taxon>
    </lineage>
</organism>
<dbReference type="SUPFAM" id="SSF161098">
    <property type="entry name" value="MetI-like"/>
    <property type="match status" value="1"/>
</dbReference>
<feature type="transmembrane region" description="Helical" evidence="7">
    <location>
        <begin position="220"/>
        <end position="244"/>
    </location>
</feature>
<evidence type="ECO:0000256" key="4">
    <source>
        <dbReference type="ARBA" id="ARBA00022692"/>
    </source>
</evidence>
<feature type="transmembrane region" description="Helical" evidence="7">
    <location>
        <begin position="139"/>
        <end position="158"/>
    </location>
</feature>
<keyword evidence="4 7" id="KW-0812">Transmembrane</keyword>
<dbReference type="InterPro" id="IPR000515">
    <property type="entry name" value="MetI-like"/>
</dbReference>
<keyword evidence="11" id="KW-1185">Reference proteome</keyword>
<evidence type="ECO:0000256" key="1">
    <source>
        <dbReference type="ARBA" id="ARBA00004651"/>
    </source>
</evidence>
<dbReference type="GO" id="GO:0005886">
    <property type="term" value="C:plasma membrane"/>
    <property type="evidence" value="ECO:0007669"/>
    <property type="project" value="UniProtKB-SubCell"/>
</dbReference>
<evidence type="ECO:0000313" key="10">
    <source>
        <dbReference type="EMBL" id="GGA06497.1"/>
    </source>
</evidence>
<evidence type="ECO:0000256" key="2">
    <source>
        <dbReference type="ARBA" id="ARBA00022448"/>
    </source>
</evidence>
<comment type="subcellular location">
    <subcellularLocation>
        <location evidence="1 7">Cell membrane</location>
        <topology evidence="1 7">Multi-pass membrane protein</topology>
    </subcellularLocation>
</comment>
<keyword evidence="5 7" id="KW-1133">Transmembrane helix</keyword>
<name>A0A8J2TWC8_9MICO</name>
<dbReference type="EMBL" id="BMFY01000002">
    <property type="protein sequence ID" value="GGA06497.1"/>
    <property type="molecule type" value="Genomic_DNA"/>
</dbReference>
<comment type="caution">
    <text evidence="10">The sequence shown here is derived from an EMBL/GenBank/DDBJ whole genome shotgun (WGS) entry which is preliminary data.</text>
</comment>
<evidence type="ECO:0000256" key="3">
    <source>
        <dbReference type="ARBA" id="ARBA00022475"/>
    </source>
</evidence>
<dbReference type="CDD" id="cd06261">
    <property type="entry name" value="TM_PBP2"/>
    <property type="match status" value="1"/>
</dbReference>
<keyword evidence="2 7" id="KW-0813">Transport</keyword>
<feature type="compositionally biased region" description="Low complexity" evidence="8">
    <location>
        <begin position="1"/>
        <end position="29"/>
    </location>
</feature>
<dbReference type="AlphaFoldDB" id="A0A8J2TWC8"/>
<proteinExistence type="inferred from homology"/>
<evidence type="ECO:0000256" key="7">
    <source>
        <dbReference type="RuleBase" id="RU363032"/>
    </source>
</evidence>
<evidence type="ECO:0000259" key="9">
    <source>
        <dbReference type="PROSITE" id="PS50928"/>
    </source>
</evidence>
<dbReference type="RefSeq" id="WP_188549502.1">
    <property type="nucleotide sequence ID" value="NZ_BMFY01000002.1"/>
</dbReference>
<keyword evidence="3" id="KW-1003">Cell membrane</keyword>
<dbReference type="InterPro" id="IPR035906">
    <property type="entry name" value="MetI-like_sf"/>
</dbReference>
<comment type="similarity">
    <text evidence="7">Belongs to the binding-protein-dependent transport system permease family.</text>
</comment>
<feature type="transmembrane region" description="Helical" evidence="7">
    <location>
        <begin position="270"/>
        <end position="289"/>
    </location>
</feature>
<dbReference type="Pfam" id="PF00528">
    <property type="entry name" value="BPD_transp_1"/>
    <property type="match status" value="1"/>
</dbReference>
<dbReference type="InterPro" id="IPR050366">
    <property type="entry name" value="BP-dependent_transpt_permease"/>
</dbReference>
<protein>
    <submittedName>
        <fullName evidence="10">Peptide ABC transporter permease</fullName>
    </submittedName>
</protein>
<dbReference type="GO" id="GO:0055085">
    <property type="term" value="P:transmembrane transport"/>
    <property type="evidence" value="ECO:0007669"/>
    <property type="project" value="InterPro"/>
</dbReference>
<feature type="transmembrane region" description="Helical" evidence="7">
    <location>
        <begin position="102"/>
        <end position="127"/>
    </location>
</feature>
<dbReference type="Proteomes" id="UP000616114">
    <property type="component" value="Unassembled WGS sequence"/>
</dbReference>
<evidence type="ECO:0000256" key="6">
    <source>
        <dbReference type="ARBA" id="ARBA00023136"/>
    </source>
</evidence>
<accession>A0A8J2TWC8</accession>
<reference evidence="10" key="1">
    <citation type="journal article" date="2014" name="Int. J. Syst. Evol. Microbiol.">
        <title>Complete genome sequence of Corynebacterium casei LMG S-19264T (=DSM 44701T), isolated from a smear-ripened cheese.</title>
        <authorList>
            <consortium name="US DOE Joint Genome Institute (JGI-PGF)"/>
            <person name="Walter F."/>
            <person name="Albersmeier A."/>
            <person name="Kalinowski J."/>
            <person name="Ruckert C."/>
        </authorList>
    </citation>
    <scope>NUCLEOTIDE SEQUENCE</scope>
    <source>
        <strain evidence="10">CGMCC 1.12785</strain>
    </source>
</reference>
<evidence type="ECO:0000313" key="11">
    <source>
        <dbReference type="Proteomes" id="UP000616114"/>
    </source>
</evidence>